<proteinExistence type="predicted"/>
<accession>A0A1H5WDA3</accession>
<dbReference type="EMBL" id="FNUT01000004">
    <property type="protein sequence ID" value="SEF97559.1"/>
    <property type="molecule type" value="Genomic_DNA"/>
</dbReference>
<name>A0A1H5WDA3_9SPHI</name>
<reference evidence="2" key="1">
    <citation type="submission" date="2016-10" db="EMBL/GenBank/DDBJ databases">
        <authorList>
            <person name="Varghese N."/>
            <person name="Submissions S."/>
        </authorList>
    </citation>
    <scope>NUCLEOTIDE SEQUENCE [LARGE SCALE GENOMIC DNA]</scope>
    <source>
        <strain evidence="2">DSM 22361</strain>
    </source>
</reference>
<protein>
    <submittedName>
        <fullName evidence="1">Uncharacterized protein</fullName>
    </submittedName>
</protein>
<evidence type="ECO:0000313" key="1">
    <source>
        <dbReference type="EMBL" id="SEF97559.1"/>
    </source>
</evidence>
<evidence type="ECO:0000313" key="2">
    <source>
        <dbReference type="Proteomes" id="UP000236731"/>
    </source>
</evidence>
<keyword evidence="2" id="KW-1185">Reference proteome</keyword>
<dbReference type="AlphaFoldDB" id="A0A1H5WDA3"/>
<gene>
    <name evidence="1" type="ORF">SAMN05421877_10418</name>
</gene>
<sequence>MLSSLFLLLYFLLLEEVQCAIHLPDATGYPQVDNELPVQFKRLLPLITENNFLYLFQQPLNLLFLVILPFFQEILLFISESLSLTRSHQLTFSIRVRFLLPFQKNMV</sequence>
<organism evidence="1 2">
    <name type="scientific">Sphingobacterium lactis</name>
    <dbReference type="NCBI Taxonomy" id="797291"/>
    <lineage>
        <taxon>Bacteria</taxon>
        <taxon>Pseudomonadati</taxon>
        <taxon>Bacteroidota</taxon>
        <taxon>Sphingobacteriia</taxon>
        <taxon>Sphingobacteriales</taxon>
        <taxon>Sphingobacteriaceae</taxon>
        <taxon>Sphingobacterium</taxon>
    </lineage>
</organism>
<dbReference type="Proteomes" id="UP000236731">
    <property type="component" value="Unassembled WGS sequence"/>
</dbReference>